<sequence length="164" mass="18559">MPRQHSVTEIRINSIVACLTPFLVVLNDLHDAFGSPFILPVTNATASLITGFQNVKRNKDECIQLMESIHQVLYSIINLHLKSETAGFLPPALLLEVGKFTETLYQIHTFIEAQRDTNKIKQLFHKSEIKTMLKGCRTGLDHAITVFKVHLHHTILYIESIDLG</sequence>
<dbReference type="CDD" id="cd21037">
    <property type="entry name" value="MLKL_NTD"/>
    <property type="match status" value="1"/>
</dbReference>
<gene>
    <name evidence="1" type="ORF">MVEN_01168900</name>
</gene>
<dbReference type="AlphaFoldDB" id="A0A8H7CXR2"/>
<name>A0A8H7CXR2_9AGAR</name>
<proteinExistence type="predicted"/>
<comment type="caution">
    <text evidence="1">The sequence shown here is derived from an EMBL/GenBank/DDBJ whole genome shotgun (WGS) entry which is preliminary data.</text>
</comment>
<dbReference type="OrthoDB" id="3022330at2759"/>
<dbReference type="InterPro" id="IPR059179">
    <property type="entry name" value="MLKL-like_MCAfunc"/>
</dbReference>
<dbReference type="GO" id="GO:0007166">
    <property type="term" value="P:cell surface receptor signaling pathway"/>
    <property type="evidence" value="ECO:0007669"/>
    <property type="project" value="InterPro"/>
</dbReference>
<dbReference type="EMBL" id="JACAZI010000009">
    <property type="protein sequence ID" value="KAF7352062.1"/>
    <property type="molecule type" value="Genomic_DNA"/>
</dbReference>
<dbReference type="Proteomes" id="UP000620124">
    <property type="component" value="Unassembled WGS sequence"/>
</dbReference>
<evidence type="ECO:0000313" key="1">
    <source>
        <dbReference type="EMBL" id="KAF7352062.1"/>
    </source>
</evidence>
<protein>
    <submittedName>
        <fullName evidence="1">Uncharacterized protein</fullName>
    </submittedName>
</protein>
<organism evidence="1 2">
    <name type="scientific">Mycena venus</name>
    <dbReference type="NCBI Taxonomy" id="2733690"/>
    <lineage>
        <taxon>Eukaryota</taxon>
        <taxon>Fungi</taxon>
        <taxon>Dikarya</taxon>
        <taxon>Basidiomycota</taxon>
        <taxon>Agaricomycotina</taxon>
        <taxon>Agaricomycetes</taxon>
        <taxon>Agaricomycetidae</taxon>
        <taxon>Agaricales</taxon>
        <taxon>Marasmiineae</taxon>
        <taxon>Mycenaceae</taxon>
        <taxon>Mycena</taxon>
    </lineage>
</organism>
<dbReference type="Gene3D" id="1.20.930.20">
    <property type="entry name" value="Adaptor protein Cbl, N-terminal domain"/>
    <property type="match status" value="1"/>
</dbReference>
<dbReference type="InterPro" id="IPR036537">
    <property type="entry name" value="Adaptor_Cbl_N_dom_sf"/>
</dbReference>
<keyword evidence="2" id="KW-1185">Reference proteome</keyword>
<accession>A0A8H7CXR2</accession>
<evidence type="ECO:0000313" key="2">
    <source>
        <dbReference type="Proteomes" id="UP000620124"/>
    </source>
</evidence>
<reference evidence="1" key="1">
    <citation type="submission" date="2020-05" db="EMBL/GenBank/DDBJ databases">
        <title>Mycena genomes resolve the evolution of fungal bioluminescence.</title>
        <authorList>
            <person name="Tsai I.J."/>
        </authorList>
    </citation>
    <scope>NUCLEOTIDE SEQUENCE</scope>
    <source>
        <strain evidence="1">CCC161011</strain>
    </source>
</reference>